<evidence type="ECO:0000256" key="2">
    <source>
        <dbReference type="ARBA" id="ARBA00022729"/>
    </source>
</evidence>
<comment type="subcellular location">
    <subcellularLocation>
        <location evidence="1">Secreted</location>
    </subcellularLocation>
</comment>
<dbReference type="InterPro" id="IPR011330">
    <property type="entry name" value="Glyco_hydro/deAcase_b/a-brl"/>
</dbReference>
<evidence type="ECO:0000256" key="1">
    <source>
        <dbReference type="ARBA" id="ARBA00004613"/>
    </source>
</evidence>
<name>A0ABY9XR22_9FLAO</name>
<protein>
    <submittedName>
        <fullName evidence="4">Polysaccharide deacetylase family protein</fullName>
        <ecNumber evidence="4">3.-.-.-</ecNumber>
    </submittedName>
</protein>
<evidence type="ECO:0000313" key="5">
    <source>
        <dbReference type="Proteomes" id="UP001302806"/>
    </source>
</evidence>
<keyword evidence="4" id="KW-0378">Hydrolase</keyword>
<dbReference type="EMBL" id="CP134537">
    <property type="protein sequence ID" value="WNH08365.1"/>
    <property type="molecule type" value="Genomic_DNA"/>
</dbReference>
<dbReference type="EC" id="3.-.-.-" evidence="4"/>
<dbReference type="RefSeq" id="WP_415865053.1">
    <property type="nucleotide sequence ID" value="NZ_CP134537.1"/>
</dbReference>
<keyword evidence="2" id="KW-0732">Signal</keyword>
<dbReference type="PANTHER" id="PTHR34216:SF3">
    <property type="entry name" value="POLY-BETA-1,6-N-ACETYL-D-GLUCOSAMINE N-DEACETYLASE"/>
    <property type="match status" value="1"/>
</dbReference>
<dbReference type="Pfam" id="PF01522">
    <property type="entry name" value="Polysacc_deac_1"/>
    <property type="match status" value="1"/>
</dbReference>
<sequence>MKRYIIVLLISFSFFGYSQILKQDIPDKLVVLTFDDGCASQYTVVAPLLKLHNFNATFFMCEFPPNYKDSTKYMTWGQVKSLSEMGFEVGNHTLSHAKINKITNQQYIEQVKAIEYKCDSMAIEKLESFAYPAYDLNASALEILQQLGYKYARAGGNRPYNPLEDHPFLIPSWAMKADNKDEIIDAFNQAKNGSIVVITIHGVPDIEHPWVNTPPELFKEHLQYLTDHNFKVISIKDLDDYINVNKAKQSIVPDFTKVLKK</sequence>
<accession>A0ABY9XR22</accession>
<dbReference type="PROSITE" id="PS51677">
    <property type="entry name" value="NODB"/>
    <property type="match status" value="1"/>
</dbReference>
<dbReference type="PANTHER" id="PTHR34216">
    <property type="match status" value="1"/>
</dbReference>
<dbReference type="InterPro" id="IPR051398">
    <property type="entry name" value="Polysacch_Deacetylase"/>
</dbReference>
<evidence type="ECO:0000313" key="4">
    <source>
        <dbReference type="EMBL" id="WNH08365.1"/>
    </source>
</evidence>
<feature type="domain" description="NodB homology" evidence="3">
    <location>
        <begin position="28"/>
        <end position="233"/>
    </location>
</feature>
<evidence type="ECO:0000259" key="3">
    <source>
        <dbReference type="PROSITE" id="PS51677"/>
    </source>
</evidence>
<dbReference type="Proteomes" id="UP001302806">
    <property type="component" value="Chromosome"/>
</dbReference>
<reference evidence="4 5" key="1">
    <citation type="submission" date="2023-09" db="EMBL/GenBank/DDBJ databases">
        <title>Thalassobella suaedae gen. nov., sp. nov., a marine bacterium of the family Flavobacteriaceae isolated from a halophyte Suaeda japonica.</title>
        <authorList>
            <person name="Lee S.Y."/>
            <person name="Hwang C.Y."/>
        </authorList>
    </citation>
    <scope>NUCLEOTIDE SEQUENCE [LARGE SCALE GENOMIC DNA]</scope>
    <source>
        <strain evidence="4 5">HL-DH14</strain>
    </source>
</reference>
<dbReference type="CDD" id="cd10918">
    <property type="entry name" value="CE4_NodB_like_5s_6s"/>
    <property type="match status" value="1"/>
</dbReference>
<dbReference type="Gene3D" id="3.20.20.370">
    <property type="entry name" value="Glycoside hydrolase/deacetylase"/>
    <property type="match status" value="2"/>
</dbReference>
<proteinExistence type="predicted"/>
<gene>
    <name evidence="4" type="ORF">RHP51_14680</name>
</gene>
<dbReference type="SUPFAM" id="SSF88713">
    <property type="entry name" value="Glycoside hydrolase/deacetylase"/>
    <property type="match status" value="1"/>
</dbReference>
<organism evidence="4 5">
    <name type="scientific">Thalassobellus suaedae</name>
    <dbReference type="NCBI Taxonomy" id="3074124"/>
    <lineage>
        <taxon>Bacteria</taxon>
        <taxon>Pseudomonadati</taxon>
        <taxon>Bacteroidota</taxon>
        <taxon>Flavobacteriia</taxon>
        <taxon>Flavobacteriales</taxon>
        <taxon>Flavobacteriaceae</taxon>
        <taxon>Thalassobellus</taxon>
    </lineage>
</organism>
<dbReference type="GO" id="GO:0016787">
    <property type="term" value="F:hydrolase activity"/>
    <property type="evidence" value="ECO:0007669"/>
    <property type="project" value="UniProtKB-KW"/>
</dbReference>
<dbReference type="InterPro" id="IPR002509">
    <property type="entry name" value="NODB_dom"/>
</dbReference>